<name>A0A7G6YER0_9MICO</name>
<dbReference type="Pfam" id="PF04972">
    <property type="entry name" value="BON"/>
    <property type="match status" value="3"/>
</dbReference>
<organism evidence="3 4">
    <name type="scientific">Leifsonia shinshuensis</name>
    <dbReference type="NCBI Taxonomy" id="150026"/>
    <lineage>
        <taxon>Bacteria</taxon>
        <taxon>Bacillati</taxon>
        <taxon>Actinomycetota</taxon>
        <taxon>Actinomycetes</taxon>
        <taxon>Micrococcales</taxon>
        <taxon>Microbacteriaceae</taxon>
        <taxon>Leifsonia</taxon>
    </lineage>
</organism>
<dbReference type="Gene3D" id="3.30.1340.30">
    <property type="match status" value="3"/>
</dbReference>
<dbReference type="PANTHER" id="PTHR34606">
    <property type="entry name" value="BON DOMAIN-CONTAINING PROTEIN"/>
    <property type="match status" value="1"/>
</dbReference>
<evidence type="ECO:0000259" key="2">
    <source>
        <dbReference type="PROSITE" id="PS50914"/>
    </source>
</evidence>
<dbReference type="KEGG" id="lse:F1C12_18900"/>
<dbReference type="PANTHER" id="PTHR34606:SF15">
    <property type="entry name" value="BON DOMAIN-CONTAINING PROTEIN"/>
    <property type="match status" value="1"/>
</dbReference>
<dbReference type="EMBL" id="CP043641">
    <property type="protein sequence ID" value="QNE36975.1"/>
    <property type="molecule type" value="Genomic_DNA"/>
</dbReference>
<feature type="domain" description="BON" evidence="2">
    <location>
        <begin position="98"/>
        <end position="166"/>
    </location>
</feature>
<dbReference type="InterPro" id="IPR051686">
    <property type="entry name" value="Lipoprotein_DolP"/>
</dbReference>
<gene>
    <name evidence="3" type="ORF">F1C12_18900</name>
</gene>
<dbReference type="PROSITE" id="PS50914">
    <property type="entry name" value="BON"/>
    <property type="match status" value="3"/>
</dbReference>
<protein>
    <submittedName>
        <fullName evidence="3">BON domain-containing protein</fullName>
    </submittedName>
</protein>
<evidence type="ECO:0000313" key="4">
    <source>
        <dbReference type="Proteomes" id="UP000515511"/>
    </source>
</evidence>
<evidence type="ECO:0000256" key="1">
    <source>
        <dbReference type="SAM" id="MobiDB-lite"/>
    </source>
</evidence>
<dbReference type="AlphaFoldDB" id="A0A7G6YER0"/>
<dbReference type="InterPro" id="IPR007055">
    <property type="entry name" value="BON_dom"/>
</dbReference>
<proteinExistence type="predicted"/>
<feature type="domain" description="BON" evidence="2">
    <location>
        <begin position="169"/>
        <end position="237"/>
    </location>
</feature>
<dbReference type="SMART" id="SM00749">
    <property type="entry name" value="BON"/>
    <property type="match status" value="3"/>
</dbReference>
<dbReference type="InterPro" id="IPR014004">
    <property type="entry name" value="Transpt-assoc_nodulatn_dom_bac"/>
</dbReference>
<evidence type="ECO:0000313" key="3">
    <source>
        <dbReference type="EMBL" id="QNE36975.1"/>
    </source>
</evidence>
<feature type="region of interest" description="Disordered" evidence="1">
    <location>
        <begin position="1"/>
        <end position="20"/>
    </location>
</feature>
<reference evidence="4" key="1">
    <citation type="submission" date="2019-09" db="EMBL/GenBank/DDBJ databases">
        <title>Antimicrobial potential of Antarctic Bacteria.</title>
        <authorList>
            <person name="Benaud N."/>
            <person name="Edwards R.J."/>
            <person name="Ferrari B.C."/>
        </authorList>
    </citation>
    <scope>NUCLEOTIDE SEQUENCE [LARGE SCALE GENOMIC DNA]</scope>
    <source>
        <strain evidence="4">INR9</strain>
    </source>
</reference>
<feature type="domain" description="BON" evidence="2">
    <location>
        <begin position="24"/>
        <end position="92"/>
    </location>
</feature>
<dbReference type="Proteomes" id="UP000515511">
    <property type="component" value="Chromosome"/>
</dbReference>
<sequence length="240" mass="25480">MLGAMSISSAPESATSSTSASTFSDLAVRRAVESELAWTPEVTAPAVGVAVDGGVITLTGEVATLHERIAVVEAAQRVAGVRTVADELRLPEPGGDPHGRTLAAAVDGILAWTAGVPREGIRADVQGHRVVLTGEVEWDAERVAAKRAVERLHGVHSVESRIELTRRPQADDVAEEIRNALVRNAILDAGRIAVTVDGDEITLTGSVGSWTEHQQAVRSAWASPHVRQVHDLLRVEPRES</sequence>
<accession>A0A7G6YER0</accession>